<dbReference type="EMBL" id="CAJOAX010000339">
    <property type="protein sequence ID" value="CAF3570577.1"/>
    <property type="molecule type" value="Genomic_DNA"/>
</dbReference>
<dbReference type="InterPro" id="IPR055412">
    <property type="entry name" value="UVB_sens_C"/>
</dbReference>
<accession>A0A813R5G0</accession>
<feature type="domain" description="Protein root UVB sensitive/RUS" evidence="7">
    <location>
        <begin position="43"/>
        <end position="277"/>
    </location>
</feature>
<feature type="transmembrane region" description="Helical" evidence="6">
    <location>
        <begin position="234"/>
        <end position="251"/>
    </location>
</feature>
<dbReference type="GO" id="GO:0016020">
    <property type="term" value="C:membrane"/>
    <property type="evidence" value="ECO:0007669"/>
    <property type="project" value="UniProtKB-SubCell"/>
</dbReference>
<dbReference type="Pfam" id="PF24160">
    <property type="entry name" value="UVB_sens_C"/>
    <property type="match status" value="1"/>
</dbReference>
<feature type="transmembrane region" description="Helical" evidence="6">
    <location>
        <begin position="103"/>
        <end position="127"/>
    </location>
</feature>
<evidence type="ECO:0000313" key="11">
    <source>
        <dbReference type="Proteomes" id="UP000663882"/>
    </source>
</evidence>
<dbReference type="InterPro" id="IPR006968">
    <property type="entry name" value="RUS_fam"/>
</dbReference>
<dbReference type="Proteomes" id="UP000663882">
    <property type="component" value="Unassembled WGS sequence"/>
</dbReference>
<name>A0A813R5G0_9BILA</name>
<dbReference type="Pfam" id="PF04884">
    <property type="entry name" value="UVB_sens_prot"/>
    <property type="match status" value="1"/>
</dbReference>
<evidence type="ECO:0000313" key="10">
    <source>
        <dbReference type="EMBL" id="CAF3570577.1"/>
    </source>
</evidence>
<organism evidence="9 11">
    <name type="scientific">Rotaria sordida</name>
    <dbReference type="NCBI Taxonomy" id="392033"/>
    <lineage>
        <taxon>Eukaryota</taxon>
        <taxon>Metazoa</taxon>
        <taxon>Spiralia</taxon>
        <taxon>Gnathifera</taxon>
        <taxon>Rotifera</taxon>
        <taxon>Eurotatoria</taxon>
        <taxon>Bdelloidea</taxon>
        <taxon>Philodinida</taxon>
        <taxon>Philodinidae</taxon>
        <taxon>Rotaria</taxon>
    </lineage>
</organism>
<dbReference type="PANTHER" id="PTHR12770:SF31">
    <property type="entry name" value="RUS FAMILY MEMBER 1"/>
    <property type="match status" value="1"/>
</dbReference>
<evidence type="ECO:0000313" key="9">
    <source>
        <dbReference type="EMBL" id="CAF0777284.1"/>
    </source>
</evidence>
<keyword evidence="4 6" id="KW-1133">Transmembrane helix</keyword>
<proteinExistence type="inferred from homology"/>
<evidence type="ECO:0000256" key="4">
    <source>
        <dbReference type="ARBA" id="ARBA00022989"/>
    </source>
</evidence>
<dbReference type="InterPro" id="IPR054549">
    <property type="entry name" value="UVB_sens_RUS_dom"/>
</dbReference>
<dbReference type="Proteomes" id="UP000663823">
    <property type="component" value="Unassembled WGS sequence"/>
</dbReference>
<feature type="transmembrane region" description="Helical" evidence="6">
    <location>
        <begin position="211"/>
        <end position="228"/>
    </location>
</feature>
<keyword evidence="5 6" id="KW-0472">Membrane</keyword>
<evidence type="ECO:0000256" key="6">
    <source>
        <dbReference type="SAM" id="Phobius"/>
    </source>
</evidence>
<comment type="caution">
    <text evidence="9">The sequence shown here is derived from an EMBL/GenBank/DDBJ whole genome shotgun (WGS) entry which is preliminary data.</text>
</comment>
<reference evidence="9" key="1">
    <citation type="submission" date="2021-02" db="EMBL/GenBank/DDBJ databases">
        <authorList>
            <person name="Nowell W R."/>
        </authorList>
    </citation>
    <scope>NUCLEOTIDE SEQUENCE</scope>
</reference>
<protein>
    <submittedName>
        <fullName evidence="9">Uncharacterized protein</fullName>
    </submittedName>
</protein>
<evidence type="ECO:0000256" key="5">
    <source>
        <dbReference type="ARBA" id="ARBA00023136"/>
    </source>
</evidence>
<dbReference type="OrthoDB" id="364779at2759"/>
<evidence type="ECO:0000256" key="1">
    <source>
        <dbReference type="ARBA" id="ARBA00004370"/>
    </source>
</evidence>
<feature type="transmembrane region" description="Helical" evidence="6">
    <location>
        <begin position="40"/>
        <end position="57"/>
    </location>
</feature>
<dbReference type="AlphaFoldDB" id="A0A813R5G0"/>
<evidence type="ECO:0000256" key="3">
    <source>
        <dbReference type="ARBA" id="ARBA00022692"/>
    </source>
</evidence>
<evidence type="ECO:0000259" key="8">
    <source>
        <dbReference type="Pfam" id="PF24160"/>
    </source>
</evidence>
<keyword evidence="3 6" id="KW-0812">Transmembrane</keyword>
<comment type="similarity">
    <text evidence="2">Belongs to the RUS1 family.</text>
</comment>
<evidence type="ECO:0000256" key="2">
    <source>
        <dbReference type="ARBA" id="ARBA00007558"/>
    </source>
</evidence>
<feature type="domain" description="Root UVB sensitive protein C-terminal" evidence="8">
    <location>
        <begin position="280"/>
        <end position="417"/>
    </location>
</feature>
<sequence length="421" mass="48822">MSLCEIQRGQLTGRIYSISKGFYHVSSDSTKTTRRQKQTFIQWFLSIFMEIFLPTGYPNTVSNDYLAYQIWDTIQAFASSITNALAFSAILEGMGVGDEKASVLSATFIWLIKDGVGMLGRILFAWFNGTGLDSNLKMWRFYADILNDLAISLDLIAPFFKHLLLPIACLSNLSRSIVGVAGGSTRAALTQHQAIAHNMGDVSAKDGSQETLVNLLALIVNIYLLHTIKRDRVLVWFLYFILTALHLYANYRAIRTLQLRTFNWNRFVLLCQYYFHHGEIQTIEYINRTEPILNEIHQFIRCYVGIQLNENHAKSIDIDQFIKNHFSILFNQHSKRFDVILMDNCDDHDLIKCYFLLQYLIYSKNFDQFFVMPSNITWIDINRLQTTTFHLYQDFLSKAQQMGWDINQAKFLINNYRYGSK</sequence>
<dbReference type="EMBL" id="CAJNOO010000059">
    <property type="protein sequence ID" value="CAF0777284.1"/>
    <property type="molecule type" value="Genomic_DNA"/>
</dbReference>
<comment type="subcellular location">
    <subcellularLocation>
        <location evidence="1">Membrane</location>
    </subcellularLocation>
</comment>
<feature type="transmembrane region" description="Helical" evidence="6">
    <location>
        <begin position="69"/>
        <end position="91"/>
    </location>
</feature>
<gene>
    <name evidence="10" type="ORF">OTI717_LOCUS5285</name>
    <name evidence="9" type="ORF">RFH988_LOCUS2696</name>
</gene>
<dbReference type="PANTHER" id="PTHR12770">
    <property type="entry name" value="RUS1 FAMILY PROTEIN C16ORF58"/>
    <property type="match status" value="1"/>
</dbReference>
<evidence type="ECO:0000259" key="7">
    <source>
        <dbReference type="Pfam" id="PF04884"/>
    </source>
</evidence>